<name>A0A562UF96_9SPHI</name>
<proteinExistence type="predicted"/>
<dbReference type="Proteomes" id="UP000317010">
    <property type="component" value="Unassembled WGS sequence"/>
</dbReference>
<accession>A0A562UF96</accession>
<comment type="caution">
    <text evidence="2">The sequence shown here is derived from an EMBL/GenBank/DDBJ whole genome shotgun (WGS) entry which is preliminary data.</text>
</comment>
<organism evidence="2 3">
    <name type="scientific">Mucilaginibacter frigoritolerans</name>
    <dbReference type="NCBI Taxonomy" id="652788"/>
    <lineage>
        <taxon>Bacteria</taxon>
        <taxon>Pseudomonadati</taxon>
        <taxon>Bacteroidota</taxon>
        <taxon>Sphingobacteriia</taxon>
        <taxon>Sphingobacteriales</taxon>
        <taxon>Sphingobacteriaceae</taxon>
        <taxon>Mucilaginibacter</taxon>
    </lineage>
</organism>
<sequence length="49" mass="5432">METKLNNFKADFNNVFVEGNANAIQMARVFVILAVPVLIICLTALHSIK</sequence>
<dbReference type="RefSeq" id="WP_170227666.1">
    <property type="nucleotide sequence ID" value="NZ_VLLI01000001.1"/>
</dbReference>
<evidence type="ECO:0000313" key="3">
    <source>
        <dbReference type="Proteomes" id="UP000317010"/>
    </source>
</evidence>
<keyword evidence="3" id="KW-1185">Reference proteome</keyword>
<gene>
    <name evidence="2" type="ORF">JN11_00179</name>
</gene>
<reference evidence="2 3" key="1">
    <citation type="submission" date="2019-07" db="EMBL/GenBank/DDBJ databases">
        <title>Genomic Encyclopedia of Archaeal and Bacterial Type Strains, Phase II (KMG-II): from individual species to whole genera.</title>
        <authorList>
            <person name="Goeker M."/>
        </authorList>
    </citation>
    <scope>NUCLEOTIDE SEQUENCE [LARGE SCALE GENOMIC DNA]</scope>
    <source>
        <strain evidence="2 3">ATCC BAA-1854</strain>
    </source>
</reference>
<feature type="transmembrane region" description="Helical" evidence="1">
    <location>
        <begin position="26"/>
        <end position="45"/>
    </location>
</feature>
<keyword evidence="1" id="KW-1133">Transmembrane helix</keyword>
<evidence type="ECO:0000256" key="1">
    <source>
        <dbReference type="SAM" id="Phobius"/>
    </source>
</evidence>
<dbReference type="EMBL" id="VLLI01000001">
    <property type="protein sequence ID" value="TWJ04470.1"/>
    <property type="molecule type" value="Genomic_DNA"/>
</dbReference>
<keyword evidence="1" id="KW-0812">Transmembrane</keyword>
<keyword evidence="1" id="KW-0472">Membrane</keyword>
<evidence type="ECO:0000313" key="2">
    <source>
        <dbReference type="EMBL" id="TWJ04470.1"/>
    </source>
</evidence>
<dbReference type="AlphaFoldDB" id="A0A562UF96"/>
<protein>
    <submittedName>
        <fullName evidence="2">Uncharacterized protein</fullName>
    </submittedName>
</protein>